<accession>A0A1S1MRP4</accession>
<dbReference type="Pfam" id="PF07676">
    <property type="entry name" value="PD40"/>
    <property type="match status" value="1"/>
</dbReference>
<dbReference type="OrthoDB" id="9758793at2"/>
<evidence type="ECO:0000256" key="1">
    <source>
        <dbReference type="SAM" id="SignalP"/>
    </source>
</evidence>
<feature type="signal peptide" evidence="1">
    <location>
        <begin position="1"/>
        <end position="19"/>
    </location>
</feature>
<sequence>MKIIVGGLTALCVALSANAELITSLSSTKSEYNLNFHPKFGRVLLARSDRDFENAKVWEYQHQDNSYTTPRKINLGPTEFKYSDPMYVPNSHKIYFISDKPMQNKGNSRDYNIWHATLMNGQATEVTPLNTHINSKDDEFGPELHQGRLYFSRRHDRHYALMSDRKTHQDVTLWDAIPRQDDIEMRSDLTFSPDAKVAVFWQISKTSPQADIYASRLISGQWSSPIKLLAGVNSQFHEISPQFSPDGKWLYFSSERPEPGFALFNIHRVSTEQAFPKQWYNAHFAPKKLNLLADVNTLKAITEFTYTLTLHRKDNTTKQHVRVNYQPFRLKILRDNTQYDLGNKTGIKTDLHTQRKVKMSEQEIAKELRSLRLNFLDLFKKDDTRLYRQYNETSPHQYIYRVESSGIAPFSILVDQHKQKILRLFYDNSNIGIESDYKKIDGIWWPHAFSFHVDNEKVATGVFSDMCIAFINDNKDKCESI</sequence>
<feature type="chain" id="PRO_5010178234" evidence="1">
    <location>
        <begin position="20"/>
        <end position="481"/>
    </location>
</feature>
<name>A0A1S1MRP4_9GAMM</name>
<protein>
    <submittedName>
        <fullName evidence="2">Uncharacterized protein</fullName>
    </submittedName>
</protein>
<dbReference type="SUPFAM" id="SSF82171">
    <property type="entry name" value="DPP6 N-terminal domain-like"/>
    <property type="match status" value="1"/>
</dbReference>
<dbReference type="EMBL" id="MKJU01000025">
    <property type="protein sequence ID" value="OHU91290.1"/>
    <property type="molecule type" value="Genomic_DNA"/>
</dbReference>
<dbReference type="InterPro" id="IPR011042">
    <property type="entry name" value="6-blade_b-propeller_TolB-like"/>
</dbReference>
<evidence type="ECO:0000313" key="3">
    <source>
        <dbReference type="Proteomes" id="UP000179786"/>
    </source>
</evidence>
<comment type="caution">
    <text evidence="2">The sequence shown here is derived from an EMBL/GenBank/DDBJ whole genome shotgun (WGS) entry which is preliminary data.</text>
</comment>
<dbReference type="AlphaFoldDB" id="A0A1S1MRP4"/>
<keyword evidence="3" id="KW-1185">Reference proteome</keyword>
<dbReference type="InterPro" id="IPR011659">
    <property type="entry name" value="WD40"/>
</dbReference>
<dbReference type="STRING" id="1859457.BET10_10705"/>
<gene>
    <name evidence="2" type="ORF">BET10_10705</name>
</gene>
<dbReference type="RefSeq" id="WP_070985084.1">
    <property type="nucleotide sequence ID" value="NZ_MKJU01000025.1"/>
</dbReference>
<organism evidence="2 3">
    <name type="scientific">Pseudoalteromonas amylolytica</name>
    <dbReference type="NCBI Taxonomy" id="1859457"/>
    <lineage>
        <taxon>Bacteria</taxon>
        <taxon>Pseudomonadati</taxon>
        <taxon>Pseudomonadota</taxon>
        <taxon>Gammaproteobacteria</taxon>
        <taxon>Alteromonadales</taxon>
        <taxon>Pseudoalteromonadaceae</taxon>
        <taxon>Pseudoalteromonas</taxon>
    </lineage>
</organism>
<keyword evidence="1" id="KW-0732">Signal</keyword>
<reference evidence="2 3" key="1">
    <citation type="submission" date="2016-09" db="EMBL/GenBank/DDBJ databases">
        <title>Pseudoalteromonas amylolytica sp. nov., isolated from the surface seawater.</title>
        <authorList>
            <person name="Wu Y.-H."/>
            <person name="Cheng H."/>
            <person name="Jin X.-B."/>
            <person name="Wang C.-S."/>
            <person name="Xu X.-W."/>
        </authorList>
    </citation>
    <scope>NUCLEOTIDE SEQUENCE [LARGE SCALE GENOMIC DNA]</scope>
    <source>
        <strain evidence="2 3">JW1</strain>
    </source>
</reference>
<dbReference type="Gene3D" id="2.120.10.30">
    <property type="entry name" value="TolB, C-terminal domain"/>
    <property type="match status" value="1"/>
</dbReference>
<dbReference type="Proteomes" id="UP000179786">
    <property type="component" value="Unassembled WGS sequence"/>
</dbReference>
<proteinExistence type="predicted"/>
<evidence type="ECO:0000313" key="2">
    <source>
        <dbReference type="EMBL" id="OHU91290.1"/>
    </source>
</evidence>